<dbReference type="AlphaFoldDB" id="A0A0K2TGA2"/>
<dbReference type="EMBL" id="HACA01007668">
    <property type="protein sequence ID" value="CDW25029.1"/>
    <property type="molecule type" value="Transcribed_RNA"/>
</dbReference>
<dbReference type="PANTHER" id="PTHR17985">
    <property type="entry name" value="SER/THR-RICH PROTEIN T10 IN DGCR REGION"/>
    <property type="match status" value="1"/>
</dbReference>
<organism evidence="1">
    <name type="scientific">Lepeophtheirus salmonis</name>
    <name type="common">Salmon louse</name>
    <name type="synonym">Caligus salmonis</name>
    <dbReference type="NCBI Taxonomy" id="72036"/>
    <lineage>
        <taxon>Eukaryota</taxon>
        <taxon>Metazoa</taxon>
        <taxon>Ecdysozoa</taxon>
        <taxon>Arthropoda</taxon>
        <taxon>Crustacea</taxon>
        <taxon>Multicrustacea</taxon>
        <taxon>Hexanauplia</taxon>
        <taxon>Copepoda</taxon>
        <taxon>Siphonostomatoida</taxon>
        <taxon>Caligidae</taxon>
        <taxon>Lepeophtheirus</taxon>
    </lineage>
</organism>
<dbReference type="Pfam" id="PF05742">
    <property type="entry name" value="TANGO2"/>
    <property type="match status" value="1"/>
</dbReference>
<dbReference type="PANTHER" id="PTHR17985:SF8">
    <property type="entry name" value="TRANSPORT AND GOLGI ORGANIZATION PROTEIN 2 HOMOLOG"/>
    <property type="match status" value="1"/>
</dbReference>
<name>A0A0K2TGA2_LEPSM</name>
<dbReference type="InterPro" id="IPR008551">
    <property type="entry name" value="TANGO2"/>
</dbReference>
<evidence type="ECO:0000313" key="1">
    <source>
        <dbReference type="EMBL" id="CDW25029.1"/>
    </source>
</evidence>
<sequence>MRLFFCYMDPIPSPGRFKLILIMNRDEYFDRSTIPAEWEDGILCGRDKCCEIHGGGTWCVMNEEGRIGILTNLFQWTRG</sequence>
<dbReference type="OrthoDB" id="191601at2759"/>
<proteinExistence type="predicted"/>
<reference evidence="1" key="1">
    <citation type="submission" date="2014-05" db="EMBL/GenBank/DDBJ databases">
        <authorList>
            <person name="Chronopoulou M."/>
        </authorList>
    </citation>
    <scope>NUCLEOTIDE SEQUENCE</scope>
    <source>
        <tissue evidence="1">Whole organism</tissue>
    </source>
</reference>
<accession>A0A0K2TGA2</accession>
<protein>
    <submittedName>
        <fullName evidence="1">Uncharacterized protein</fullName>
    </submittedName>
</protein>